<proteinExistence type="predicted"/>
<evidence type="ECO:0000313" key="2">
    <source>
        <dbReference type="Proteomes" id="UP001055072"/>
    </source>
</evidence>
<dbReference type="Proteomes" id="UP001055072">
    <property type="component" value="Unassembled WGS sequence"/>
</dbReference>
<evidence type="ECO:0000313" key="1">
    <source>
        <dbReference type="EMBL" id="KAI0088682.1"/>
    </source>
</evidence>
<gene>
    <name evidence="1" type="ORF">BDY19DRAFT_180081</name>
</gene>
<accession>A0ACB8U2T0</accession>
<reference evidence="1" key="1">
    <citation type="journal article" date="2021" name="Environ. Microbiol.">
        <title>Gene family expansions and transcriptome signatures uncover fungal adaptations to wood decay.</title>
        <authorList>
            <person name="Hage H."/>
            <person name="Miyauchi S."/>
            <person name="Viragh M."/>
            <person name="Drula E."/>
            <person name="Min B."/>
            <person name="Chaduli D."/>
            <person name="Navarro D."/>
            <person name="Favel A."/>
            <person name="Norest M."/>
            <person name="Lesage-Meessen L."/>
            <person name="Balint B."/>
            <person name="Merenyi Z."/>
            <person name="de Eugenio L."/>
            <person name="Morin E."/>
            <person name="Martinez A.T."/>
            <person name="Baldrian P."/>
            <person name="Stursova M."/>
            <person name="Martinez M.J."/>
            <person name="Novotny C."/>
            <person name="Magnuson J.K."/>
            <person name="Spatafora J.W."/>
            <person name="Maurice S."/>
            <person name="Pangilinan J."/>
            <person name="Andreopoulos W."/>
            <person name="LaButti K."/>
            <person name="Hundley H."/>
            <person name="Na H."/>
            <person name="Kuo A."/>
            <person name="Barry K."/>
            <person name="Lipzen A."/>
            <person name="Henrissat B."/>
            <person name="Riley R."/>
            <person name="Ahrendt S."/>
            <person name="Nagy L.G."/>
            <person name="Grigoriev I.V."/>
            <person name="Martin F."/>
            <person name="Rosso M.N."/>
        </authorList>
    </citation>
    <scope>NUCLEOTIDE SEQUENCE</scope>
    <source>
        <strain evidence="1">CBS 384.51</strain>
    </source>
</reference>
<comment type="caution">
    <text evidence="1">The sequence shown here is derived from an EMBL/GenBank/DDBJ whole genome shotgun (WGS) entry which is preliminary data.</text>
</comment>
<name>A0ACB8U2T0_9APHY</name>
<dbReference type="EMBL" id="MU274913">
    <property type="protein sequence ID" value="KAI0088682.1"/>
    <property type="molecule type" value="Genomic_DNA"/>
</dbReference>
<sequence>MEKSVPIRFRILQAAYPDSFLQNAGSPDSNITATLYNAALQETIDNKPRICANALYSMRGQQATDTMGLIQNDLSLTLRDAVPRRRDAMRRMLTHMAQESNSLPSSLLVPAESTLHAVDGGAYGTIDVGSLYGKKVAMKAIRIYPRTGNTLSRLRQMYLEVLTCQSLSSPRVIQLYGISESRGMAWIVIPYFSRGNAIGYLARVRGSPVYQNGGLVALVNKWIFHLADGMRYLHEEGIVHGDIRGVNLLIDDAEGALIGDFGLSIFANGESKQYWSRRSGSMQWLAPEVMGQSESTSSRPTRDSDVYSFSHVCVELYTGQPPYRFKGTDIKDSELRYIIISQKQRPPLPAIDDLSNLWPMDEKLYELLQRCWDEKPENRPQMVNVVHSLQDLISM</sequence>
<keyword evidence="2" id="KW-1185">Reference proteome</keyword>
<organism evidence="1 2">
    <name type="scientific">Irpex rosettiformis</name>
    <dbReference type="NCBI Taxonomy" id="378272"/>
    <lineage>
        <taxon>Eukaryota</taxon>
        <taxon>Fungi</taxon>
        <taxon>Dikarya</taxon>
        <taxon>Basidiomycota</taxon>
        <taxon>Agaricomycotina</taxon>
        <taxon>Agaricomycetes</taxon>
        <taxon>Polyporales</taxon>
        <taxon>Irpicaceae</taxon>
        <taxon>Irpex</taxon>
    </lineage>
</organism>
<protein>
    <submittedName>
        <fullName evidence="1">Kinase-like domain-containing protein</fullName>
    </submittedName>
</protein>